<dbReference type="InterPro" id="IPR039430">
    <property type="entry name" value="Thymidylate_kin-like_dom"/>
</dbReference>
<dbReference type="Gene3D" id="3.40.50.300">
    <property type="entry name" value="P-loop containing nucleotide triphosphate hydrolases"/>
    <property type="match status" value="1"/>
</dbReference>
<evidence type="ECO:0000256" key="3">
    <source>
        <dbReference type="ARBA" id="ARBA00017144"/>
    </source>
</evidence>
<keyword evidence="5 12" id="KW-0545">Nucleotide biosynthesis</keyword>
<dbReference type="FunFam" id="3.40.50.300:FF:000225">
    <property type="entry name" value="Thymidylate kinase"/>
    <property type="match status" value="1"/>
</dbReference>
<keyword evidence="4 12" id="KW-0808">Transferase</keyword>
<dbReference type="OrthoDB" id="9774907at2"/>
<dbReference type="InterPro" id="IPR018095">
    <property type="entry name" value="Thymidylate_kin_CS"/>
</dbReference>
<evidence type="ECO:0000256" key="8">
    <source>
        <dbReference type="ARBA" id="ARBA00022840"/>
    </source>
</evidence>
<dbReference type="InterPro" id="IPR018094">
    <property type="entry name" value="Thymidylate_kinase"/>
</dbReference>
<dbReference type="PROSITE" id="PS01331">
    <property type="entry name" value="THYMIDYLATE_KINASE"/>
    <property type="match status" value="1"/>
</dbReference>
<comment type="similarity">
    <text evidence="1 12">Belongs to the thymidylate kinase family.</text>
</comment>
<evidence type="ECO:0000256" key="11">
    <source>
        <dbReference type="ARBA" id="ARBA00057735"/>
    </source>
</evidence>
<evidence type="ECO:0000256" key="2">
    <source>
        <dbReference type="ARBA" id="ARBA00012980"/>
    </source>
</evidence>
<dbReference type="GO" id="GO:0006233">
    <property type="term" value="P:dTDP biosynthetic process"/>
    <property type="evidence" value="ECO:0007669"/>
    <property type="project" value="InterPro"/>
</dbReference>
<keyword evidence="6 12" id="KW-0547">Nucleotide-binding</keyword>
<evidence type="ECO:0000256" key="6">
    <source>
        <dbReference type="ARBA" id="ARBA00022741"/>
    </source>
</evidence>
<accession>A0A6I4TAB4</accession>
<reference evidence="14 15" key="1">
    <citation type="submission" date="2019-12" db="EMBL/GenBank/DDBJ databases">
        <title>Genomic-based taxomic classification of the family Erythrobacteraceae.</title>
        <authorList>
            <person name="Xu L."/>
        </authorList>
    </citation>
    <scope>NUCLEOTIDE SEQUENCE [LARGE SCALE GENOMIC DNA]</scope>
    <source>
        <strain evidence="14 15">100921-2</strain>
    </source>
</reference>
<evidence type="ECO:0000256" key="9">
    <source>
        <dbReference type="ARBA" id="ARBA00029962"/>
    </source>
</evidence>
<dbReference type="GO" id="GO:0006235">
    <property type="term" value="P:dTTP biosynthetic process"/>
    <property type="evidence" value="ECO:0007669"/>
    <property type="project" value="UniProtKB-UniRule"/>
</dbReference>
<dbReference type="EMBL" id="WTZA01000001">
    <property type="protein sequence ID" value="MXO74053.1"/>
    <property type="molecule type" value="Genomic_DNA"/>
</dbReference>
<keyword evidence="15" id="KW-1185">Reference proteome</keyword>
<proteinExistence type="inferred from homology"/>
<dbReference type="NCBIfam" id="TIGR00041">
    <property type="entry name" value="DTMP_kinase"/>
    <property type="match status" value="1"/>
</dbReference>
<dbReference type="SUPFAM" id="SSF52540">
    <property type="entry name" value="P-loop containing nucleoside triphosphate hydrolases"/>
    <property type="match status" value="1"/>
</dbReference>
<dbReference type="PANTHER" id="PTHR10344:SF4">
    <property type="entry name" value="UMP-CMP KINASE 2, MITOCHONDRIAL"/>
    <property type="match status" value="1"/>
</dbReference>
<dbReference type="GO" id="GO:0005524">
    <property type="term" value="F:ATP binding"/>
    <property type="evidence" value="ECO:0007669"/>
    <property type="project" value="UniProtKB-UniRule"/>
</dbReference>
<name>A0A6I4TAB4_9SPHN</name>
<dbReference type="GO" id="GO:0006227">
    <property type="term" value="P:dUDP biosynthetic process"/>
    <property type="evidence" value="ECO:0007669"/>
    <property type="project" value="TreeGrafter"/>
</dbReference>
<comment type="function">
    <text evidence="11 12">Phosphorylation of dTMP to form dTDP in both de novo and salvage pathways of dTTP synthesis.</text>
</comment>
<comment type="caution">
    <text evidence="14">The sequence shown here is derived from an EMBL/GenBank/DDBJ whole genome shotgun (WGS) entry which is preliminary data.</text>
</comment>
<dbReference type="EC" id="2.7.4.9" evidence="2 12"/>
<dbReference type="GO" id="GO:0005829">
    <property type="term" value="C:cytosol"/>
    <property type="evidence" value="ECO:0007669"/>
    <property type="project" value="TreeGrafter"/>
</dbReference>
<comment type="catalytic activity">
    <reaction evidence="10 12">
        <text>dTMP + ATP = dTDP + ADP</text>
        <dbReference type="Rhea" id="RHEA:13517"/>
        <dbReference type="ChEBI" id="CHEBI:30616"/>
        <dbReference type="ChEBI" id="CHEBI:58369"/>
        <dbReference type="ChEBI" id="CHEBI:63528"/>
        <dbReference type="ChEBI" id="CHEBI:456216"/>
        <dbReference type="EC" id="2.7.4.9"/>
    </reaction>
</comment>
<dbReference type="PANTHER" id="PTHR10344">
    <property type="entry name" value="THYMIDYLATE KINASE"/>
    <property type="match status" value="1"/>
</dbReference>
<evidence type="ECO:0000256" key="4">
    <source>
        <dbReference type="ARBA" id="ARBA00022679"/>
    </source>
</evidence>
<dbReference type="InterPro" id="IPR027417">
    <property type="entry name" value="P-loop_NTPase"/>
</dbReference>
<evidence type="ECO:0000256" key="5">
    <source>
        <dbReference type="ARBA" id="ARBA00022727"/>
    </source>
</evidence>
<feature type="binding site" evidence="12">
    <location>
        <begin position="12"/>
        <end position="19"/>
    </location>
    <ligand>
        <name>ATP</name>
        <dbReference type="ChEBI" id="CHEBI:30616"/>
    </ligand>
</feature>
<evidence type="ECO:0000256" key="10">
    <source>
        <dbReference type="ARBA" id="ARBA00048743"/>
    </source>
</evidence>
<evidence type="ECO:0000313" key="14">
    <source>
        <dbReference type="EMBL" id="MXO74053.1"/>
    </source>
</evidence>
<protein>
    <recommendedName>
        <fullName evidence="3 12">Thymidylate kinase</fullName>
        <ecNumber evidence="2 12">2.7.4.9</ecNumber>
    </recommendedName>
    <alternativeName>
        <fullName evidence="9 12">dTMP kinase</fullName>
    </alternativeName>
</protein>
<keyword evidence="7 12" id="KW-0418">Kinase</keyword>
<evidence type="ECO:0000313" key="15">
    <source>
        <dbReference type="Proteomes" id="UP000439522"/>
    </source>
</evidence>
<dbReference type="Pfam" id="PF02223">
    <property type="entry name" value="Thymidylate_kin"/>
    <property type="match status" value="1"/>
</dbReference>
<evidence type="ECO:0000256" key="1">
    <source>
        <dbReference type="ARBA" id="ARBA00009776"/>
    </source>
</evidence>
<feature type="domain" description="Thymidylate kinase-like" evidence="13">
    <location>
        <begin position="10"/>
        <end position="199"/>
    </location>
</feature>
<organism evidence="14 15">
    <name type="scientific">Tsuneonella aeria</name>
    <dbReference type="NCBI Taxonomy" id="1837929"/>
    <lineage>
        <taxon>Bacteria</taxon>
        <taxon>Pseudomonadati</taxon>
        <taxon>Pseudomonadota</taxon>
        <taxon>Alphaproteobacteria</taxon>
        <taxon>Sphingomonadales</taxon>
        <taxon>Erythrobacteraceae</taxon>
        <taxon>Tsuneonella</taxon>
    </lineage>
</organism>
<dbReference type="HAMAP" id="MF_00165">
    <property type="entry name" value="Thymidylate_kinase"/>
    <property type="match status" value="1"/>
</dbReference>
<evidence type="ECO:0000259" key="13">
    <source>
        <dbReference type="Pfam" id="PF02223"/>
    </source>
</evidence>
<dbReference type="RefSeq" id="WP_160609842.1">
    <property type="nucleotide sequence ID" value="NZ_WTZA01000001.1"/>
</dbReference>
<keyword evidence="8 12" id="KW-0067">ATP-binding</keyword>
<dbReference type="Proteomes" id="UP000439522">
    <property type="component" value="Unassembled WGS sequence"/>
</dbReference>
<gene>
    <name evidence="12 14" type="primary">tmk</name>
    <name evidence="14" type="ORF">GRI40_02310</name>
</gene>
<evidence type="ECO:0000256" key="7">
    <source>
        <dbReference type="ARBA" id="ARBA00022777"/>
    </source>
</evidence>
<dbReference type="AlphaFoldDB" id="A0A6I4TAB4"/>
<sequence length="211" mass="21905">MTIRGRFIALEGGEGSGKSTQTRLLAHALAERGIDVDTTREPGGTPGAEAVRALLLEPPGAGWGPEAEALLFAAARADHVAQRIRPALAAGRWVICDRFVDSSRAYQGGAGGVGDDAVRALHAIGSGGLRPDLTILITVDPAEAAARIQRRDEGAADAIGGRDAAYHAAVAFAFARMAVDDPRGFAVIDGNGPAEDVLARVLAEVDRRLCH</sequence>
<evidence type="ECO:0000256" key="12">
    <source>
        <dbReference type="HAMAP-Rule" id="MF_00165"/>
    </source>
</evidence>
<dbReference type="CDD" id="cd01672">
    <property type="entry name" value="TMPK"/>
    <property type="match status" value="1"/>
</dbReference>
<dbReference type="GO" id="GO:0004798">
    <property type="term" value="F:dTMP kinase activity"/>
    <property type="evidence" value="ECO:0007669"/>
    <property type="project" value="UniProtKB-UniRule"/>
</dbReference>